<evidence type="ECO:0000313" key="1">
    <source>
        <dbReference type="EMBL" id="MDW9212808.1"/>
    </source>
</evidence>
<accession>A0ABD5I684</accession>
<dbReference type="Proteomes" id="UP001272716">
    <property type="component" value="Unassembled WGS sequence"/>
</dbReference>
<protein>
    <submittedName>
        <fullName evidence="1">Uncharacterized protein</fullName>
    </submittedName>
</protein>
<sequence>MTTAEIREDKLHMILEKAENGDSKAIKVLKEINRILKQA</sequence>
<organism evidence="1 2">
    <name type="scientific">Bacillus thuringiensis serovar toumanoffi</name>
    <dbReference type="NCBI Taxonomy" id="180862"/>
    <lineage>
        <taxon>Bacteria</taxon>
        <taxon>Bacillati</taxon>
        <taxon>Bacillota</taxon>
        <taxon>Bacilli</taxon>
        <taxon>Bacillales</taxon>
        <taxon>Bacillaceae</taxon>
        <taxon>Bacillus</taxon>
        <taxon>Bacillus cereus group</taxon>
    </lineage>
</organism>
<proteinExistence type="predicted"/>
<evidence type="ECO:0000313" key="2">
    <source>
        <dbReference type="Proteomes" id="UP001272716"/>
    </source>
</evidence>
<reference evidence="1 2" key="1">
    <citation type="submission" date="2023-10" db="EMBL/GenBank/DDBJ databases">
        <title>Draft Genome Sequence of Bacillus thuringiensis serovar. toumanoffi 4059: Identification of a Novel Cry Protein Candidate.</title>
        <authorList>
            <person name="Murdoch R.W."/>
            <person name="Gemler B."/>
            <person name="Heater B.S."/>
        </authorList>
    </citation>
    <scope>NUCLEOTIDE SEQUENCE [LARGE SCALE GENOMIC DNA]</scope>
    <source>
        <strain evidence="1 2">4059</strain>
    </source>
</reference>
<comment type="caution">
    <text evidence="1">The sequence shown here is derived from an EMBL/GenBank/DDBJ whole genome shotgun (WGS) entry which is preliminary data.</text>
</comment>
<dbReference type="AlphaFoldDB" id="A0ABD5I684"/>
<name>A0ABD5I684_BACTU</name>
<dbReference type="EMBL" id="JAWQCK010000007">
    <property type="protein sequence ID" value="MDW9212808.1"/>
    <property type="molecule type" value="Genomic_DNA"/>
</dbReference>
<gene>
    <name evidence="1" type="ORF">BTTOUR_29035</name>
</gene>